<evidence type="ECO:0000313" key="1">
    <source>
        <dbReference type="EMBL" id="TWB10071.1"/>
    </source>
</evidence>
<dbReference type="InterPro" id="IPR019117">
    <property type="entry name" value="CRISPR-assoc_protein_Cmr3"/>
</dbReference>
<dbReference type="EMBL" id="VITN01000036">
    <property type="protein sequence ID" value="TWB10071.1"/>
    <property type="molecule type" value="Genomic_DNA"/>
</dbReference>
<accession>A0A560EL23</accession>
<name>A0A560EL23_9PROT</name>
<dbReference type="OrthoDB" id="7345116at2"/>
<sequence length="391" mass="42058">MSDTRFYLLHPQDTLFFRDGRPFEQADDGLASATSLFPPHPSTLTGALRAALALGRGWDGRSGWDAPLTRVLGDGPGMTGGHLRFGPPLLMRWMEGGWRPLYPAPRHLLVRHRSGDGKGAWKFAVLRPARIAVATDLGALHPALPPPGWTGKEVRPATDWWLTGEGLRQVLDGGDLGGLERQAIHRDDLWVKEARVGLALAEGTRTAVRGNLYAAAHVRLARDTALGMAVSGLPADWTAADRVPLGGEHRHAHVEALAKPPAPIPPTAAFNRDGDGALVCLTALSPTRPPEHWLKPGPLPQHEGDILSACLGDPLPIGGWDGRGGATRGPQALQPFVPAGSCWFLRLRRPETLPETLGAETLGDIDDAAHGYGRYALGTYSLTERGEECRR</sequence>
<evidence type="ECO:0000313" key="2">
    <source>
        <dbReference type="Proteomes" id="UP000319859"/>
    </source>
</evidence>
<dbReference type="RefSeq" id="WP_145754392.1">
    <property type="nucleotide sequence ID" value="NZ_VITN01000036.1"/>
</dbReference>
<dbReference type="Proteomes" id="UP000319859">
    <property type="component" value="Unassembled WGS sequence"/>
</dbReference>
<organism evidence="1 2">
    <name type="scientific">Nitrospirillum amazonense</name>
    <dbReference type="NCBI Taxonomy" id="28077"/>
    <lineage>
        <taxon>Bacteria</taxon>
        <taxon>Pseudomonadati</taxon>
        <taxon>Pseudomonadota</taxon>
        <taxon>Alphaproteobacteria</taxon>
        <taxon>Rhodospirillales</taxon>
        <taxon>Azospirillaceae</taxon>
        <taxon>Nitrospirillum</taxon>
    </lineage>
</organism>
<reference evidence="1 2" key="1">
    <citation type="submission" date="2019-06" db="EMBL/GenBank/DDBJ databases">
        <title>Genomic Encyclopedia of Type Strains, Phase IV (KMG-V): Genome sequencing to study the core and pangenomes of soil and plant-associated prokaryotes.</title>
        <authorList>
            <person name="Whitman W."/>
        </authorList>
    </citation>
    <scope>NUCLEOTIDE SEQUENCE [LARGE SCALE GENOMIC DNA]</scope>
    <source>
        <strain evidence="1 2">BR 11880</strain>
    </source>
</reference>
<proteinExistence type="predicted"/>
<gene>
    <name evidence="1" type="ORF">FBZ89_1368</name>
</gene>
<dbReference type="AlphaFoldDB" id="A0A560EL23"/>
<dbReference type="Gene3D" id="3.30.70.2940">
    <property type="match status" value="1"/>
</dbReference>
<protein>
    <submittedName>
        <fullName evidence="1">CRISPR-associated Cmr3 family protein</fullName>
    </submittedName>
</protein>
<comment type="caution">
    <text evidence="1">The sequence shown here is derived from an EMBL/GenBank/DDBJ whole genome shotgun (WGS) entry which is preliminary data.</text>
</comment>
<dbReference type="Gene3D" id="2.60.40.4350">
    <property type="match status" value="1"/>
</dbReference>
<dbReference type="Pfam" id="PF09700">
    <property type="entry name" value="Cas_Cmr3"/>
    <property type="match status" value="1"/>
</dbReference>